<dbReference type="InterPro" id="IPR050465">
    <property type="entry name" value="UPF0194_transport"/>
</dbReference>
<comment type="subcellular location">
    <subcellularLocation>
        <location evidence="1">Cell envelope</location>
    </subcellularLocation>
</comment>
<dbReference type="Gene3D" id="1.10.287.470">
    <property type="entry name" value="Helix hairpin bin"/>
    <property type="match status" value="1"/>
</dbReference>
<dbReference type="GO" id="GO:0030313">
    <property type="term" value="C:cell envelope"/>
    <property type="evidence" value="ECO:0007669"/>
    <property type="project" value="UniProtKB-SubCell"/>
</dbReference>
<evidence type="ECO:0000256" key="1">
    <source>
        <dbReference type="ARBA" id="ARBA00004196"/>
    </source>
</evidence>
<keyword evidence="4" id="KW-1185">Reference proteome</keyword>
<organism evidence="3 4">
    <name type="scientific">Zoogloea oleivorans</name>
    <dbReference type="NCBI Taxonomy" id="1552750"/>
    <lineage>
        <taxon>Bacteria</taxon>
        <taxon>Pseudomonadati</taxon>
        <taxon>Pseudomonadota</taxon>
        <taxon>Betaproteobacteria</taxon>
        <taxon>Rhodocyclales</taxon>
        <taxon>Zoogloeaceae</taxon>
        <taxon>Zoogloea</taxon>
    </lineage>
</organism>
<sequence length="459" mass="50200">MSIIDTSPESANPLLSLIDLGHRARAAAGLDELAFLLVNDTRLLVPYRQSVLWFEQGGVRTLSGVLQPEENAPYAQWLSRVCRELSRSEILSSRRVGPADLSPEVAAEWSEWFPAEALWIPIAVSAEHPGSCPGGLLLAGEIHFGDDSLILLGEWLDSWRHAWLARVKPSGWSFSLMGEKGAGRSSQGKWWQRRSSRIGLGILLLLMFPVRLTVLAPGELVPANPAVIRAPMDGVIGQFHVQPNETVKAGQILFSFDEAPMGSRLQVARQTLETAEVEYRQLAQMAVSDAKSKGQLAGLIGKIGEKRAEAEFLGSQFERSKVLAPQDGVVIFDDPSEWIGRPVQTGERVMRIAHPNEVEIEAWLSIGDAIPLDDGAVVSLYLAASPFSAVSGQLRYISHEAVPRPDGSYAYRARARLGDTAAGPRIGLKGTAKFHGDWAPLGYWVLRRPLASIRQFLAI</sequence>
<reference evidence="3 4" key="1">
    <citation type="submission" date="2019-01" db="EMBL/GenBank/DDBJ databases">
        <title>Zoogloea oleivorans genome sequencing and assembly.</title>
        <authorList>
            <person name="Tancsics A."/>
            <person name="Farkas M."/>
            <person name="Kriszt B."/>
            <person name="Maroti G."/>
            <person name="Horvath B."/>
        </authorList>
    </citation>
    <scope>NUCLEOTIDE SEQUENCE [LARGE SCALE GENOMIC DNA]</scope>
    <source>
        <strain evidence="3 4">Buc</strain>
    </source>
</reference>
<dbReference type="PANTHER" id="PTHR32347:SF23">
    <property type="entry name" value="BLL5650 PROTEIN"/>
    <property type="match status" value="1"/>
</dbReference>
<gene>
    <name evidence="3" type="ORF">ETQ85_10595</name>
</gene>
<evidence type="ECO:0000256" key="2">
    <source>
        <dbReference type="ARBA" id="ARBA00023054"/>
    </source>
</evidence>
<dbReference type="OrthoDB" id="9763546at2"/>
<dbReference type="Gene3D" id="2.40.50.100">
    <property type="match status" value="1"/>
</dbReference>
<evidence type="ECO:0000313" key="3">
    <source>
        <dbReference type="EMBL" id="TYC58333.1"/>
    </source>
</evidence>
<dbReference type="Proteomes" id="UP000389128">
    <property type="component" value="Unassembled WGS sequence"/>
</dbReference>
<protein>
    <submittedName>
        <fullName evidence="3">HlyD family efflux transporter periplasmic adaptor subunit</fullName>
    </submittedName>
</protein>
<dbReference type="RefSeq" id="WP_148579034.1">
    <property type="nucleotide sequence ID" value="NZ_SDKK01000009.1"/>
</dbReference>
<keyword evidence="2" id="KW-0175">Coiled coil</keyword>
<name>A0A6C2CXQ6_9RHOO</name>
<proteinExistence type="predicted"/>
<dbReference type="PANTHER" id="PTHR32347">
    <property type="entry name" value="EFFLUX SYSTEM COMPONENT YKNX-RELATED"/>
    <property type="match status" value="1"/>
</dbReference>
<evidence type="ECO:0000313" key="4">
    <source>
        <dbReference type="Proteomes" id="UP000389128"/>
    </source>
</evidence>
<comment type="caution">
    <text evidence="3">The sequence shown here is derived from an EMBL/GenBank/DDBJ whole genome shotgun (WGS) entry which is preliminary data.</text>
</comment>
<dbReference type="SUPFAM" id="SSF111369">
    <property type="entry name" value="HlyD-like secretion proteins"/>
    <property type="match status" value="1"/>
</dbReference>
<dbReference type="EMBL" id="SDKK01000009">
    <property type="protein sequence ID" value="TYC58333.1"/>
    <property type="molecule type" value="Genomic_DNA"/>
</dbReference>
<dbReference type="AlphaFoldDB" id="A0A6C2CXQ6"/>
<accession>A0A6C2CXQ6</accession>